<dbReference type="EMBL" id="BPLR01012294">
    <property type="protein sequence ID" value="GIY52822.1"/>
    <property type="molecule type" value="Genomic_DNA"/>
</dbReference>
<evidence type="ECO:0000313" key="2">
    <source>
        <dbReference type="Proteomes" id="UP001054945"/>
    </source>
</evidence>
<reference evidence="1 2" key="1">
    <citation type="submission" date="2021-06" db="EMBL/GenBank/DDBJ databases">
        <title>Caerostris extrusa draft genome.</title>
        <authorList>
            <person name="Kono N."/>
            <person name="Arakawa K."/>
        </authorList>
    </citation>
    <scope>NUCLEOTIDE SEQUENCE [LARGE SCALE GENOMIC DNA]</scope>
</reference>
<comment type="caution">
    <text evidence="1">The sequence shown here is derived from an EMBL/GenBank/DDBJ whole genome shotgun (WGS) entry which is preliminary data.</text>
</comment>
<dbReference type="Proteomes" id="UP001054945">
    <property type="component" value="Unassembled WGS sequence"/>
</dbReference>
<sequence length="112" mass="12821">MGHPLDEPLAAAPCNHRHLSASVRSDITQLCEIYTECKKTRKYKKTSPNNNVVQLVAAFNMQSILVMEYTIESRLRRIICKVNLEYIVIEHFHVQLGLIIIPSERMSNDLIG</sequence>
<proteinExistence type="predicted"/>
<accession>A0AAV4U4Y9</accession>
<name>A0AAV4U4Y9_CAEEX</name>
<evidence type="ECO:0000313" key="1">
    <source>
        <dbReference type="EMBL" id="GIY52822.1"/>
    </source>
</evidence>
<gene>
    <name evidence="1" type="ORF">CEXT_97781</name>
</gene>
<protein>
    <submittedName>
        <fullName evidence="1">Uncharacterized protein</fullName>
    </submittedName>
</protein>
<dbReference type="AlphaFoldDB" id="A0AAV4U4Y9"/>
<organism evidence="1 2">
    <name type="scientific">Caerostris extrusa</name>
    <name type="common">Bark spider</name>
    <name type="synonym">Caerostris bankana</name>
    <dbReference type="NCBI Taxonomy" id="172846"/>
    <lineage>
        <taxon>Eukaryota</taxon>
        <taxon>Metazoa</taxon>
        <taxon>Ecdysozoa</taxon>
        <taxon>Arthropoda</taxon>
        <taxon>Chelicerata</taxon>
        <taxon>Arachnida</taxon>
        <taxon>Araneae</taxon>
        <taxon>Araneomorphae</taxon>
        <taxon>Entelegynae</taxon>
        <taxon>Araneoidea</taxon>
        <taxon>Araneidae</taxon>
        <taxon>Caerostris</taxon>
    </lineage>
</organism>
<keyword evidence="2" id="KW-1185">Reference proteome</keyword>